<comment type="similarity">
    <text evidence="2">Belongs to the PA-phosphatase related phosphoesterase family.</text>
</comment>
<gene>
    <name evidence="8" type="ORF">AC631_00058</name>
</gene>
<dbReference type="GeneID" id="26837067"/>
<dbReference type="GO" id="GO:0008195">
    <property type="term" value="F:phosphatidate phosphatase activity"/>
    <property type="evidence" value="ECO:0007669"/>
    <property type="project" value="TreeGrafter"/>
</dbReference>
<accession>A0A0V1Q6S1</accession>
<proteinExistence type="inferred from homology"/>
<dbReference type="InterPro" id="IPR043216">
    <property type="entry name" value="PAP-like"/>
</dbReference>
<protein>
    <recommendedName>
        <fullName evidence="7">Phosphatidic acid phosphatase type 2/haloperoxidase domain-containing protein</fullName>
    </recommendedName>
</protein>
<dbReference type="SMART" id="SM00014">
    <property type="entry name" value="acidPPc"/>
    <property type="match status" value="1"/>
</dbReference>
<evidence type="ECO:0000313" key="9">
    <source>
        <dbReference type="Proteomes" id="UP000054251"/>
    </source>
</evidence>
<organism evidence="8 9">
    <name type="scientific">Debaryomyces fabryi</name>
    <dbReference type="NCBI Taxonomy" id="58627"/>
    <lineage>
        <taxon>Eukaryota</taxon>
        <taxon>Fungi</taxon>
        <taxon>Dikarya</taxon>
        <taxon>Ascomycota</taxon>
        <taxon>Saccharomycotina</taxon>
        <taxon>Pichiomycetes</taxon>
        <taxon>Debaryomycetaceae</taxon>
        <taxon>Debaryomyces</taxon>
    </lineage>
</organism>
<dbReference type="GO" id="GO:0046839">
    <property type="term" value="P:phospholipid dephosphorylation"/>
    <property type="evidence" value="ECO:0007669"/>
    <property type="project" value="TreeGrafter"/>
</dbReference>
<feature type="transmembrane region" description="Helical" evidence="6">
    <location>
        <begin position="12"/>
        <end position="31"/>
    </location>
</feature>
<name>A0A0V1Q6S1_9ASCO</name>
<dbReference type="AlphaFoldDB" id="A0A0V1Q6S1"/>
<dbReference type="RefSeq" id="XP_015470289.1">
    <property type="nucleotide sequence ID" value="XM_015608888.1"/>
</dbReference>
<keyword evidence="5 6" id="KW-0472">Membrane</keyword>
<dbReference type="GO" id="GO:0006644">
    <property type="term" value="P:phospholipid metabolic process"/>
    <property type="evidence" value="ECO:0007669"/>
    <property type="project" value="InterPro"/>
</dbReference>
<evidence type="ECO:0000256" key="3">
    <source>
        <dbReference type="ARBA" id="ARBA00022692"/>
    </source>
</evidence>
<feature type="transmembrane region" description="Helical" evidence="6">
    <location>
        <begin position="168"/>
        <end position="185"/>
    </location>
</feature>
<dbReference type="OrthoDB" id="10030083at2759"/>
<dbReference type="CDD" id="cd03390">
    <property type="entry name" value="PAP2_containing_1_like"/>
    <property type="match status" value="1"/>
</dbReference>
<comment type="subcellular location">
    <subcellularLocation>
        <location evidence="1">Membrane</location>
        <topology evidence="1">Multi-pass membrane protein</topology>
    </subcellularLocation>
</comment>
<evidence type="ECO:0000256" key="4">
    <source>
        <dbReference type="ARBA" id="ARBA00022989"/>
    </source>
</evidence>
<reference evidence="8 9" key="1">
    <citation type="submission" date="2015-11" db="EMBL/GenBank/DDBJ databases">
        <title>The genome of Debaryomyces fabryi.</title>
        <authorList>
            <person name="Tafer H."/>
            <person name="Lopandic K."/>
        </authorList>
    </citation>
    <scope>NUCLEOTIDE SEQUENCE [LARGE SCALE GENOMIC DNA]</scope>
    <source>
        <strain evidence="8 9">CBS 789</strain>
    </source>
</reference>
<evidence type="ECO:0000256" key="1">
    <source>
        <dbReference type="ARBA" id="ARBA00004141"/>
    </source>
</evidence>
<feature type="domain" description="Phosphatidic acid phosphatase type 2/haloperoxidase" evidence="7">
    <location>
        <begin position="101"/>
        <end position="243"/>
    </location>
</feature>
<evidence type="ECO:0000256" key="2">
    <source>
        <dbReference type="ARBA" id="ARBA00008816"/>
    </source>
</evidence>
<dbReference type="Pfam" id="PF01569">
    <property type="entry name" value="PAP2"/>
    <property type="match status" value="1"/>
</dbReference>
<keyword evidence="3 6" id="KW-0812">Transmembrane</keyword>
<feature type="transmembrane region" description="Helical" evidence="6">
    <location>
        <begin position="93"/>
        <end position="113"/>
    </location>
</feature>
<dbReference type="PANTHER" id="PTHR10165:SF35">
    <property type="entry name" value="RE23632P"/>
    <property type="match status" value="1"/>
</dbReference>
<evidence type="ECO:0000259" key="7">
    <source>
        <dbReference type="SMART" id="SM00014"/>
    </source>
</evidence>
<dbReference type="Gene3D" id="1.20.144.10">
    <property type="entry name" value="Phosphatidic acid phosphatase type 2/haloperoxidase"/>
    <property type="match status" value="1"/>
</dbReference>
<dbReference type="GO" id="GO:0016020">
    <property type="term" value="C:membrane"/>
    <property type="evidence" value="ECO:0007669"/>
    <property type="project" value="UniProtKB-SubCell"/>
</dbReference>
<feature type="transmembrane region" description="Helical" evidence="6">
    <location>
        <begin position="221"/>
        <end position="243"/>
    </location>
</feature>
<keyword evidence="4 6" id="KW-1133">Transmembrane helix</keyword>
<comment type="caution">
    <text evidence="8">The sequence shown here is derived from an EMBL/GenBank/DDBJ whole genome shotgun (WGS) entry which is preliminary data.</text>
</comment>
<evidence type="ECO:0000256" key="6">
    <source>
        <dbReference type="SAM" id="Phobius"/>
    </source>
</evidence>
<evidence type="ECO:0000256" key="5">
    <source>
        <dbReference type="ARBA" id="ARBA00023136"/>
    </source>
</evidence>
<dbReference type="InterPro" id="IPR036938">
    <property type="entry name" value="PAP2/HPO_sf"/>
</dbReference>
<evidence type="ECO:0000313" key="8">
    <source>
        <dbReference type="EMBL" id="KSA04187.1"/>
    </source>
</evidence>
<sequence length="274" mass="30990">MIRYLRSDIFKKYVFDWTLGIGLIIYFFAIAEHARPFARQFSLSDQTIQHPFATQERVTGIDCILISSIGPIIVMLLVVAFSSRGQKFSHDQIHLLQISVLGLFLSLSINGVFTDILKNWIARPRPDFLARCGPREGTSMVELVGIEVCTAPLGQVALVDGMRSTPSGHSSISFSGLLYLTLWLFGQFQLFSRSQPLYKLLVCLTPVLVACYIALSRTQDYRHHFTDIIMGGTIGIGFALSVYHRYFPYVWNKNSNHPITNEEDNMLLPTYNTN</sequence>
<dbReference type="PANTHER" id="PTHR10165">
    <property type="entry name" value="LIPID PHOSPHATE PHOSPHATASE"/>
    <property type="match status" value="1"/>
</dbReference>
<dbReference type="Proteomes" id="UP000054251">
    <property type="component" value="Unassembled WGS sequence"/>
</dbReference>
<dbReference type="SUPFAM" id="SSF48317">
    <property type="entry name" value="Acid phosphatase/Vanadium-dependent haloperoxidase"/>
    <property type="match status" value="1"/>
</dbReference>
<keyword evidence="9" id="KW-1185">Reference proteome</keyword>
<dbReference type="EMBL" id="LMYN01000001">
    <property type="protein sequence ID" value="KSA04187.1"/>
    <property type="molecule type" value="Genomic_DNA"/>
</dbReference>
<feature type="transmembrane region" description="Helical" evidence="6">
    <location>
        <begin position="59"/>
        <end position="81"/>
    </location>
</feature>
<dbReference type="InterPro" id="IPR000326">
    <property type="entry name" value="PAP2/HPO"/>
</dbReference>
<feature type="transmembrane region" description="Helical" evidence="6">
    <location>
        <begin position="197"/>
        <end position="215"/>
    </location>
</feature>